<dbReference type="NCBIfam" id="NF002460">
    <property type="entry name" value="PRK01658.1"/>
    <property type="match status" value="1"/>
</dbReference>
<keyword evidence="2" id="KW-1003">Cell membrane</keyword>
<dbReference type="EMBL" id="AODH01000009">
    <property type="protein sequence ID" value="EUJ41712.1"/>
    <property type="molecule type" value="Genomic_DNA"/>
</dbReference>
<feature type="transmembrane region" description="Helical" evidence="6">
    <location>
        <begin position="36"/>
        <end position="57"/>
    </location>
</feature>
<evidence type="ECO:0000256" key="3">
    <source>
        <dbReference type="ARBA" id="ARBA00022692"/>
    </source>
</evidence>
<feature type="transmembrane region" description="Helical" evidence="6">
    <location>
        <begin position="93"/>
        <end position="120"/>
    </location>
</feature>
<proteinExistence type="predicted"/>
<evidence type="ECO:0000256" key="4">
    <source>
        <dbReference type="ARBA" id="ARBA00022989"/>
    </source>
</evidence>
<comment type="subcellular location">
    <subcellularLocation>
        <location evidence="1">Cell membrane</location>
        <topology evidence="1">Multi-pass membrane protein</topology>
    </subcellularLocation>
</comment>
<evidence type="ECO:0000313" key="8">
    <source>
        <dbReference type="Proteomes" id="UP000019243"/>
    </source>
</evidence>
<evidence type="ECO:0000256" key="1">
    <source>
        <dbReference type="ARBA" id="ARBA00004651"/>
    </source>
</evidence>
<keyword evidence="8" id="KW-1185">Reference proteome</keyword>
<dbReference type="STRING" id="1265861.BCAMP_02465"/>
<keyword evidence="4 6" id="KW-1133">Transmembrane helix</keyword>
<dbReference type="Proteomes" id="UP000019243">
    <property type="component" value="Unassembled WGS sequence"/>
</dbReference>
<dbReference type="PANTHER" id="PTHR33931">
    <property type="entry name" value="HOLIN-LIKE PROTEIN CIDA-RELATED"/>
    <property type="match status" value="1"/>
</dbReference>
<reference evidence="7 8" key="1">
    <citation type="submission" date="2012-12" db="EMBL/GenBank/DDBJ databases">
        <title>Novel taxa of Listeriaceae from agricultural environments in the United States.</title>
        <authorList>
            <person name="den Bakker H.C."/>
            <person name="Allred A."/>
            <person name="Warchocki S."/>
            <person name="Wright E.M."/>
            <person name="Burrell A."/>
            <person name="Nightingale K.K."/>
            <person name="Kephart D."/>
            <person name="Wiedmann M."/>
        </authorList>
    </citation>
    <scope>NUCLEOTIDE SEQUENCE [LARGE SCALE GENOMIC DNA]</scope>
    <source>
        <strain evidence="7 8">FSL F6-1037</strain>
    </source>
</reference>
<keyword evidence="3 6" id="KW-0812">Transmembrane</keyword>
<evidence type="ECO:0000256" key="5">
    <source>
        <dbReference type="ARBA" id="ARBA00023136"/>
    </source>
</evidence>
<organism evidence="7 8">
    <name type="scientific">Brochothrix campestris FSL F6-1037</name>
    <dbReference type="NCBI Taxonomy" id="1265861"/>
    <lineage>
        <taxon>Bacteria</taxon>
        <taxon>Bacillati</taxon>
        <taxon>Bacillota</taxon>
        <taxon>Bacilli</taxon>
        <taxon>Bacillales</taxon>
        <taxon>Listeriaceae</taxon>
        <taxon>Brochothrix</taxon>
    </lineage>
</organism>
<evidence type="ECO:0000256" key="6">
    <source>
        <dbReference type="SAM" id="Phobius"/>
    </source>
</evidence>
<dbReference type="OrthoDB" id="3176438at2"/>
<gene>
    <name evidence="7" type="ORF">BCAMP_02465</name>
</gene>
<feature type="transmembrane region" description="Helical" evidence="6">
    <location>
        <begin position="64"/>
        <end position="81"/>
    </location>
</feature>
<feature type="transmembrane region" description="Helical" evidence="6">
    <location>
        <begin position="12"/>
        <end position="30"/>
    </location>
</feature>
<dbReference type="PANTHER" id="PTHR33931:SF6">
    <property type="entry name" value="INTEGRAL MEMBRANE PROTEIN YXZK-RELATED"/>
    <property type="match status" value="1"/>
</dbReference>
<evidence type="ECO:0000313" key="7">
    <source>
        <dbReference type="EMBL" id="EUJ41712.1"/>
    </source>
</evidence>
<keyword evidence="5 6" id="KW-0472">Membrane</keyword>
<evidence type="ECO:0008006" key="9">
    <source>
        <dbReference type="Google" id="ProtNLM"/>
    </source>
</evidence>
<comment type="caution">
    <text evidence="7">The sequence shown here is derived from an EMBL/GenBank/DDBJ whole genome shotgun (WGS) entry which is preliminary data.</text>
</comment>
<dbReference type="Pfam" id="PF03788">
    <property type="entry name" value="LrgA"/>
    <property type="match status" value="1"/>
</dbReference>
<dbReference type="AlphaFoldDB" id="W7CXK6"/>
<sequence>MRLLKIKQFARWLATVIVQICFLISFYLVGVQLQQLFHLIVPGSLIGLVLLFTCLSLKIIPVSWVNLGASFLLLIMPLFFIPSMTGVMAYGSLFLHAGVFIVLDIVISAFVIFFVTGWAIQHLIVLWQKRSRNEVGK</sequence>
<accession>W7CXK6</accession>
<dbReference type="InterPro" id="IPR005538">
    <property type="entry name" value="LrgA/CidA"/>
</dbReference>
<name>W7CXK6_9LIST</name>
<protein>
    <recommendedName>
        <fullName evidence="9">Holin-like protein</fullName>
    </recommendedName>
</protein>
<dbReference type="RefSeq" id="WP_051456810.1">
    <property type="nucleotide sequence ID" value="NZ_AODH01000009.1"/>
</dbReference>
<evidence type="ECO:0000256" key="2">
    <source>
        <dbReference type="ARBA" id="ARBA00022475"/>
    </source>
</evidence>
<dbReference type="GO" id="GO:0005886">
    <property type="term" value="C:plasma membrane"/>
    <property type="evidence" value="ECO:0007669"/>
    <property type="project" value="UniProtKB-SubCell"/>
</dbReference>